<dbReference type="InterPro" id="IPR005804">
    <property type="entry name" value="FA_desaturase_dom"/>
</dbReference>
<dbReference type="EMBL" id="JACJQL010000020">
    <property type="protein sequence ID" value="MBD2252601.1"/>
    <property type="molecule type" value="Genomic_DNA"/>
</dbReference>
<evidence type="ECO:0000313" key="5">
    <source>
        <dbReference type="EMBL" id="MBD2252601.1"/>
    </source>
</evidence>
<evidence type="ECO:0000256" key="2">
    <source>
        <dbReference type="ARBA" id="ARBA00008749"/>
    </source>
</evidence>
<name>A0ABR8BFJ9_9NOSO</name>
<comment type="similarity">
    <text evidence="2">Belongs to the fatty acid desaturase type 2 family.</text>
</comment>
<sequence length="260" mass="29615">MYKNSGRCLDEYMVNDDDASQYLRECAIAALIIVGAYTLFITELISSLILFIIVAVTLPRWIINVHELLHAKSSEQINGIIRCLGISPVPLSIFTLSYQQIHEIHLAHHRHAATESDPDAYHIRGNLFLIILNSLTTPEQSFLRWVKINGFSPQLGIDLLIKLVFLVILALLGGKKFLFFLLFIRIVYGLGDLVFFRLVHHQKGEYGTFEMKLPSIITTWGERIFGRTVIQATINHDVHHQNPRIAAHNLAKVREHIMVS</sequence>
<keyword evidence="3" id="KW-1133">Transmembrane helix</keyword>
<dbReference type="Proteomes" id="UP000621307">
    <property type="component" value="Unassembled WGS sequence"/>
</dbReference>
<keyword evidence="6" id="KW-1185">Reference proteome</keyword>
<protein>
    <submittedName>
        <fullName evidence="5">Fatty acid desaturase</fullName>
    </submittedName>
</protein>
<proteinExistence type="inferred from homology"/>
<gene>
    <name evidence="5" type="ORF">H6G14_14990</name>
</gene>
<evidence type="ECO:0000256" key="3">
    <source>
        <dbReference type="SAM" id="Phobius"/>
    </source>
</evidence>
<evidence type="ECO:0000259" key="4">
    <source>
        <dbReference type="Pfam" id="PF00487"/>
    </source>
</evidence>
<evidence type="ECO:0000313" key="6">
    <source>
        <dbReference type="Proteomes" id="UP000621307"/>
    </source>
</evidence>
<feature type="domain" description="Fatty acid desaturase" evidence="4">
    <location>
        <begin position="50"/>
        <end position="257"/>
    </location>
</feature>
<comment type="cofactor">
    <cofactor evidence="1">
        <name>Fe(2+)</name>
        <dbReference type="ChEBI" id="CHEBI:29033"/>
    </cofactor>
</comment>
<feature type="transmembrane region" description="Helical" evidence="3">
    <location>
        <begin position="178"/>
        <end position="199"/>
    </location>
</feature>
<keyword evidence="3" id="KW-0472">Membrane</keyword>
<dbReference type="Pfam" id="PF00487">
    <property type="entry name" value="FA_desaturase"/>
    <property type="match status" value="1"/>
</dbReference>
<organism evidence="5 6">
    <name type="scientific">Nostoc parmelioides FACHB-3921</name>
    <dbReference type="NCBI Taxonomy" id="2692909"/>
    <lineage>
        <taxon>Bacteria</taxon>
        <taxon>Bacillati</taxon>
        <taxon>Cyanobacteriota</taxon>
        <taxon>Cyanophyceae</taxon>
        <taxon>Nostocales</taxon>
        <taxon>Nostocaceae</taxon>
        <taxon>Nostoc</taxon>
    </lineage>
</organism>
<feature type="transmembrane region" description="Helical" evidence="3">
    <location>
        <begin position="155"/>
        <end position="172"/>
    </location>
</feature>
<evidence type="ECO:0000256" key="1">
    <source>
        <dbReference type="ARBA" id="ARBA00001954"/>
    </source>
</evidence>
<reference evidence="5 6" key="1">
    <citation type="journal article" date="2020" name="ISME J.">
        <title>Comparative genomics reveals insights into cyanobacterial evolution and habitat adaptation.</title>
        <authorList>
            <person name="Chen M.Y."/>
            <person name="Teng W.K."/>
            <person name="Zhao L."/>
            <person name="Hu C.X."/>
            <person name="Zhou Y.K."/>
            <person name="Han B.P."/>
            <person name="Song L.R."/>
            <person name="Shu W.S."/>
        </authorList>
    </citation>
    <scope>NUCLEOTIDE SEQUENCE [LARGE SCALE GENOMIC DNA]</scope>
    <source>
        <strain evidence="5 6">FACHB-3921</strain>
    </source>
</reference>
<keyword evidence="3" id="KW-0812">Transmembrane</keyword>
<accession>A0ABR8BFJ9</accession>
<comment type="caution">
    <text evidence="5">The sequence shown here is derived from an EMBL/GenBank/DDBJ whole genome shotgun (WGS) entry which is preliminary data.</text>
</comment>